<accession>A0A222E3A1</accession>
<dbReference type="Proteomes" id="UP000203589">
    <property type="component" value="Chromosome"/>
</dbReference>
<name>A0A222E3A1_9RHOB</name>
<evidence type="ECO:0000313" key="1">
    <source>
        <dbReference type="EMBL" id="ASP20643.1"/>
    </source>
</evidence>
<proteinExistence type="predicted"/>
<dbReference type="AlphaFoldDB" id="A0A222E3A1"/>
<organism evidence="1 2">
    <name type="scientific">Antarctobacter heliothermus</name>
    <dbReference type="NCBI Taxonomy" id="74033"/>
    <lineage>
        <taxon>Bacteria</taxon>
        <taxon>Pseudomonadati</taxon>
        <taxon>Pseudomonadota</taxon>
        <taxon>Alphaproteobacteria</taxon>
        <taxon>Rhodobacterales</taxon>
        <taxon>Roseobacteraceae</taxon>
        <taxon>Antarctobacter</taxon>
    </lineage>
</organism>
<keyword evidence="2" id="KW-1185">Reference proteome</keyword>
<evidence type="ECO:0000313" key="2">
    <source>
        <dbReference type="Proteomes" id="UP000203589"/>
    </source>
</evidence>
<sequence length="30" mass="3225">MRLTAGQSGIPDLVHSKENKAFGYGIYATV</sequence>
<gene>
    <name evidence="1" type="ORF">ANTHELSMS3_01958</name>
</gene>
<protein>
    <submittedName>
        <fullName evidence="1">Uncharacterized protein</fullName>
    </submittedName>
</protein>
<reference evidence="1 2" key="1">
    <citation type="submission" date="2017-07" db="EMBL/GenBank/DDBJ databases">
        <title>Genome Sequence of Antarctobacter heliothermus Strain SMS3 Isolated from a culture of the Diatom Skeletonema marinoi.</title>
        <authorList>
            <person name="Topel M."/>
            <person name="Pinder M.I.M."/>
            <person name="Johansson O.N."/>
            <person name="Kourtchenko O."/>
            <person name="Godhe A."/>
            <person name="Clarke A.K."/>
        </authorList>
    </citation>
    <scope>NUCLEOTIDE SEQUENCE [LARGE SCALE GENOMIC DNA]</scope>
    <source>
        <strain evidence="1 2">SMS3</strain>
    </source>
</reference>
<dbReference type="EMBL" id="CP022540">
    <property type="protein sequence ID" value="ASP20643.1"/>
    <property type="molecule type" value="Genomic_DNA"/>
</dbReference>
<dbReference type="KEGG" id="aht:ANTHELSMS3_01958"/>